<evidence type="ECO:0000256" key="1">
    <source>
        <dbReference type="SAM" id="Coils"/>
    </source>
</evidence>
<evidence type="ECO:0000256" key="2">
    <source>
        <dbReference type="SAM" id="MobiDB-lite"/>
    </source>
</evidence>
<dbReference type="Gene3D" id="1.20.5.170">
    <property type="match status" value="1"/>
</dbReference>
<comment type="caution">
    <text evidence="3">The sequence shown here is derived from an EMBL/GenBank/DDBJ whole genome shotgun (WGS) entry which is preliminary data.</text>
</comment>
<evidence type="ECO:0000313" key="4">
    <source>
        <dbReference type="Proteomes" id="UP001148838"/>
    </source>
</evidence>
<organism evidence="3 4">
    <name type="scientific">Periplaneta americana</name>
    <name type="common">American cockroach</name>
    <name type="synonym">Blatta americana</name>
    <dbReference type="NCBI Taxonomy" id="6978"/>
    <lineage>
        <taxon>Eukaryota</taxon>
        <taxon>Metazoa</taxon>
        <taxon>Ecdysozoa</taxon>
        <taxon>Arthropoda</taxon>
        <taxon>Hexapoda</taxon>
        <taxon>Insecta</taxon>
        <taxon>Pterygota</taxon>
        <taxon>Neoptera</taxon>
        <taxon>Polyneoptera</taxon>
        <taxon>Dictyoptera</taxon>
        <taxon>Blattodea</taxon>
        <taxon>Blattoidea</taxon>
        <taxon>Blattidae</taxon>
        <taxon>Blattinae</taxon>
        <taxon>Periplaneta</taxon>
    </lineage>
</organism>
<dbReference type="SUPFAM" id="SSF58100">
    <property type="entry name" value="Bacterial hemolysins"/>
    <property type="match status" value="1"/>
</dbReference>
<feature type="region of interest" description="Disordered" evidence="2">
    <location>
        <begin position="318"/>
        <end position="339"/>
    </location>
</feature>
<keyword evidence="1" id="KW-0175">Coiled coil</keyword>
<name>A0ABQ8TRP1_PERAM</name>
<proteinExistence type="predicted"/>
<dbReference type="Proteomes" id="UP001148838">
    <property type="component" value="Unassembled WGS sequence"/>
</dbReference>
<feature type="coiled-coil region" evidence="1">
    <location>
        <begin position="138"/>
        <end position="187"/>
    </location>
</feature>
<keyword evidence="4" id="KW-1185">Reference proteome</keyword>
<reference evidence="3 4" key="1">
    <citation type="journal article" date="2022" name="Allergy">
        <title>Genome assembly and annotation of Periplaneta americana reveal a comprehensive cockroach allergen profile.</title>
        <authorList>
            <person name="Wang L."/>
            <person name="Xiong Q."/>
            <person name="Saelim N."/>
            <person name="Wang L."/>
            <person name="Nong W."/>
            <person name="Wan A.T."/>
            <person name="Shi M."/>
            <person name="Liu X."/>
            <person name="Cao Q."/>
            <person name="Hui J.H.L."/>
            <person name="Sookrung N."/>
            <person name="Leung T.F."/>
            <person name="Tungtrongchitr A."/>
            <person name="Tsui S.K.W."/>
        </authorList>
    </citation>
    <scope>NUCLEOTIDE SEQUENCE [LARGE SCALE GENOMIC DNA]</scope>
    <source>
        <strain evidence="3">PWHHKU_190912</strain>
    </source>
</reference>
<protein>
    <submittedName>
        <fullName evidence="3">Uncharacterized protein</fullName>
    </submittedName>
</protein>
<evidence type="ECO:0000313" key="3">
    <source>
        <dbReference type="EMBL" id="KAJ4448385.1"/>
    </source>
</evidence>
<dbReference type="EMBL" id="JAJSOF020000005">
    <property type="protein sequence ID" value="KAJ4448385.1"/>
    <property type="molecule type" value="Genomic_DNA"/>
</dbReference>
<feature type="coiled-coil region" evidence="1">
    <location>
        <begin position="221"/>
        <end position="276"/>
    </location>
</feature>
<gene>
    <name evidence="3" type="ORF">ANN_10401</name>
</gene>
<sequence>MELVVEYGAACRDSYRLEHIKTLEKIKKRALKCCRKNSPLKWDTLKDRRTRIRLSALFKTYTVIPSVSKPEQASQSSTRVCVRICVSIRRPEFECSGPQLRGPEFECSGPQLEGPEFEYSELSLKVCGSRYCELETGILSTMENLQQILQAIAEMKAEMKKDISDVKAEMKNDISEVKNDISEVKGDISGVKGDISGVKDDVTSQIESVSAHVDGIVAIVKDELKADLDNLNKNFTTINETVTELRQEVDHFDGKIRDLERRQEQTTELLDKTSEMMDKHAEENKHILALVDRQAREHKQIVAEEVRRAMQEAATELRTPYSGPAESSPSARHHNVKTPKFDGTTSWAIFRRQFEATAAHNGWTPAEKTTQLLTALQDRRRRFFTAFQKMGQPLR</sequence>
<accession>A0ABQ8TRP1</accession>